<organism evidence="2 3">
    <name type="scientific">Sphingobacterium tabacisoli</name>
    <dbReference type="NCBI Taxonomy" id="2044855"/>
    <lineage>
        <taxon>Bacteria</taxon>
        <taxon>Pseudomonadati</taxon>
        <taxon>Bacteroidota</taxon>
        <taxon>Sphingobacteriia</taxon>
        <taxon>Sphingobacteriales</taxon>
        <taxon>Sphingobacteriaceae</taxon>
        <taxon>Sphingobacterium</taxon>
    </lineage>
</organism>
<feature type="signal peptide" evidence="1">
    <location>
        <begin position="1"/>
        <end position="28"/>
    </location>
</feature>
<protein>
    <submittedName>
        <fullName evidence="2">Uncharacterized protein</fullName>
    </submittedName>
</protein>
<gene>
    <name evidence="2" type="ORF">ACFSQW_22550</name>
</gene>
<keyword evidence="1" id="KW-0732">Signal</keyword>
<evidence type="ECO:0000313" key="2">
    <source>
        <dbReference type="EMBL" id="MFD2557189.1"/>
    </source>
</evidence>
<dbReference type="Proteomes" id="UP001597440">
    <property type="component" value="Unassembled WGS sequence"/>
</dbReference>
<keyword evidence="3" id="KW-1185">Reference proteome</keyword>
<dbReference type="EMBL" id="JBHULD010000025">
    <property type="protein sequence ID" value="MFD2557189.1"/>
    <property type="molecule type" value="Genomic_DNA"/>
</dbReference>
<reference evidence="3" key="1">
    <citation type="journal article" date="2019" name="Int. J. Syst. Evol. Microbiol.">
        <title>The Global Catalogue of Microorganisms (GCM) 10K type strain sequencing project: providing services to taxonomists for standard genome sequencing and annotation.</title>
        <authorList>
            <consortium name="The Broad Institute Genomics Platform"/>
            <consortium name="The Broad Institute Genome Sequencing Center for Infectious Disease"/>
            <person name="Wu L."/>
            <person name="Ma J."/>
        </authorList>
    </citation>
    <scope>NUCLEOTIDE SEQUENCE [LARGE SCALE GENOMIC DNA]</scope>
    <source>
        <strain evidence="3">KCTC 52298</strain>
    </source>
</reference>
<dbReference type="RefSeq" id="WP_210354434.1">
    <property type="nucleotide sequence ID" value="NZ_JAEQMU010000002.1"/>
</dbReference>
<evidence type="ECO:0000313" key="3">
    <source>
        <dbReference type="Proteomes" id="UP001597440"/>
    </source>
</evidence>
<feature type="chain" id="PRO_5045104630" evidence="1">
    <location>
        <begin position="29"/>
        <end position="53"/>
    </location>
</feature>
<proteinExistence type="predicted"/>
<sequence>MQILKTNWLKAIMGLTLALSAGYFAVNASEKKAEPAEKKTEKVVTKPHVLIKN</sequence>
<evidence type="ECO:0000256" key="1">
    <source>
        <dbReference type="SAM" id="SignalP"/>
    </source>
</evidence>
<comment type="caution">
    <text evidence="2">The sequence shown here is derived from an EMBL/GenBank/DDBJ whole genome shotgun (WGS) entry which is preliminary data.</text>
</comment>
<accession>A0ABW5L7Q3</accession>
<name>A0ABW5L7Q3_9SPHI</name>